<name>A0A395T393_9HYPO</name>
<dbReference type="InterPro" id="IPR052228">
    <property type="entry name" value="Sec_Metab_Biosynth_Oxidored"/>
</dbReference>
<comment type="caution">
    <text evidence="2">The sequence shown here is derived from an EMBL/GenBank/DDBJ whole genome shotgun (WGS) entry which is preliminary data.</text>
</comment>
<dbReference type="PANTHER" id="PTHR47534:SF3">
    <property type="entry name" value="ALCOHOL DEHYDROGENASE-LIKE C-TERMINAL DOMAIN-CONTAINING PROTEIN"/>
    <property type="match status" value="1"/>
</dbReference>
<accession>A0A395T393</accession>
<keyword evidence="3" id="KW-1185">Reference proteome</keyword>
<dbReference type="SUPFAM" id="SSF51735">
    <property type="entry name" value="NAD(P)-binding Rossmann-fold domains"/>
    <property type="match status" value="1"/>
</dbReference>
<gene>
    <name evidence="2" type="ORF">FLONG3_3068</name>
</gene>
<evidence type="ECO:0000313" key="3">
    <source>
        <dbReference type="Proteomes" id="UP000266234"/>
    </source>
</evidence>
<dbReference type="OrthoDB" id="542013at2759"/>
<keyword evidence="1" id="KW-0560">Oxidoreductase</keyword>
<dbReference type="STRING" id="694270.A0A395T393"/>
<evidence type="ECO:0000313" key="2">
    <source>
        <dbReference type="EMBL" id="RGP78869.1"/>
    </source>
</evidence>
<organism evidence="2 3">
    <name type="scientific">Fusarium longipes</name>
    <dbReference type="NCBI Taxonomy" id="694270"/>
    <lineage>
        <taxon>Eukaryota</taxon>
        <taxon>Fungi</taxon>
        <taxon>Dikarya</taxon>
        <taxon>Ascomycota</taxon>
        <taxon>Pezizomycotina</taxon>
        <taxon>Sordariomycetes</taxon>
        <taxon>Hypocreomycetidae</taxon>
        <taxon>Hypocreales</taxon>
        <taxon>Nectriaceae</taxon>
        <taxon>Fusarium</taxon>
    </lineage>
</organism>
<dbReference type="PANTHER" id="PTHR47534">
    <property type="entry name" value="YALI0E05731P"/>
    <property type="match status" value="1"/>
</dbReference>
<dbReference type="EMBL" id="PXOG01000057">
    <property type="protein sequence ID" value="RGP78869.1"/>
    <property type="molecule type" value="Genomic_DNA"/>
</dbReference>
<dbReference type="Gene3D" id="3.40.50.720">
    <property type="entry name" value="NAD(P)-binding Rossmann-like Domain"/>
    <property type="match status" value="1"/>
</dbReference>
<sequence>MASKSLVIGGTGGIGYAIACRIAANTPSSTVIISGRNEPKNIPHSNIQFRALDASSMRAIKSYTDELKASQDRFSTLVLTQGILTTAGRTETSEGIDRKMALHYYGRQLLIRELMPALTEDAKVLIVLDSLRGGPDTMKWDDLDLKSNFTLANAAAHCMSMNDAMIQYHGTEQKLAGNKRQFFHAMPGIVRTNIGSSLPWYLRGPASVLSVVLGASPEKCAENLLNGVEKAAASGEKEGKHWGFINEKGGVFEKPDWDEEKVKKVKEHTWDLVDGVLKA</sequence>
<dbReference type="GO" id="GO:0016491">
    <property type="term" value="F:oxidoreductase activity"/>
    <property type="evidence" value="ECO:0007669"/>
    <property type="project" value="UniProtKB-KW"/>
</dbReference>
<reference evidence="2 3" key="1">
    <citation type="journal article" date="2018" name="PLoS Pathog.">
        <title>Evolution of structural diversity of trichothecenes, a family of toxins produced by plant pathogenic and entomopathogenic fungi.</title>
        <authorList>
            <person name="Proctor R.H."/>
            <person name="McCormick S.P."/>
            <person name="Kim H.S."/>
            <person name="Cardoza R.E."/>
            <person name="Stanley A.M."/>
            <person name="Lindo L."/>
            <person name="Kelly A."/>
            <person name="Brown D.W."/>
            <person name="Lee T."/>
            <person name="Vaughan M.M."/>
            <person name="Alexander N.J."/>
            <person name="Busman M."/>
            <person name="Gutierrez S."/>
        </authorList>
    </citation>
    <scope>NUCLEOTIDE SEQUENCE [LARGE SCALE GENOMIC DNA]</scope>
    <source>
        <strain evidence="2 3">NRRL 20695</strain>
    </source>
</reference>
<proteinExistence type="predicted"/>
<dbReference type="InterPro" id="IPR036291">
    <property type="entry name" value="NAD(P)-bd_dom_sf"/>
</dbReference>
<evidence type="ECO:0000256" key="1">
    <source>
        <dbReference type="ARBA" id="ARBA00023002"/>
    </source>
</evidence>
<protein>
    <submittedName>
        <fullName evidence="2">Uncharacterized protein</fullName>
    </submittedName>
</protein>
<dbReference type="AlphaFoldDB" id="A0A395T393"/>
<dbReference type="Proteomes" id="UP000266234">
    <property type="component" value="Unassembled WGS sequence"/>
</dbReference>